<keyword evidence="1" id="KW-0175">Coiled coil</keyword>
<organism evidence="3 4">
    <name type="scientific">Lentzea guizhouensis</name>
    <dbReference type="NCBI Taxonomy" id="1586287"/>
    <lineage>
        <taxon>Bacteria</taxon>
        <taxon>Bacillati</taxon>
        <taxon>Actinomycetota</taxon>
        <taxon>Actinomycetes</taxon>
        <taxon>Pseudonocardiales</taxon>
        <taxon>Pseudonocardiaceae</taxon>
        <taxon>Lentzea</taxon>
    </lineage>
</organism>
<gene>
    <name evidence="3" type="ORF">BBK82_03415</name>
</gene>
<keyword evidence="2" id="KW-0472">Membrane</keyword>
<evidence type="ECO:0000256" key="1">
    <source>
        <dbReference type="SAM" id="Coils"/>
    </source>
</evidence>
<dbReference type="Proteomes" id="UP000093053">
    <property type="component" value="Chromosome"/>
</dbReference>
<evidence type="ECO:0000313" key="4">
    <source>
        <dbReference type="Proteomes" id="UP000093053"/>
    </source>
</evidence>
<feature type="transmembrane region" description="Helical" evidence="2">
    <location>
        <begin position="28"/>
        <end position="51"/>
    </location>
</feature>
<evidence type="ECO:0000313" key="3">
    <source>
        <dbReference type="EMBL" id="ANZ35264.1"/>
    </source>
</evidence>
<name>A0A1B2HC17_9PSEU</name>
<sequence length="137" mass="14398">MIRLLLAPATHRDAIVYLAQASATGPPWLAIALAAIATLSAIGVALAPALVERVKRGHTSAASTATPPAPAVEGSVDLVREALADARRERDEAQQEAKDLSRELTNAHREIAERDVVIARRDAQIEALINRLGGGSA</sequence>
<keyword evidence="2" id="KW-0812">Transmembrane</keyword>
<dbReference type="STRING" id="1586287.BBK82_03415"/>
<dbReference type="AlphaFoldDB" id="A0A1B2HC17"/>
<dbReference type="RefSeq" id="WP_065913680.1">
    <property type="nucleotide sequence ID" value="NZ_CP016793.1"/>
</dbReference>
<keyword evidence="4" id="KW-1185">Reference proteome</keyword>
<dbReference type="KEGG" id="led:BBK82_03415"/>
<proteinExistence type="predicted"/>
<accession>A0A1B2HC17</accession>
<reference evidence="3 4" key="1">
    <citation type="submission" date="2016-07" db="EMBL/GenBank/DDBJ databases">
        <title>Complete genome sequence of the Lentzea guizhouensis DHS C013.</title>
        <authorList>
            <person name="Cao C."/>
        </authorList>
    </citation>
    <scope>NUCLEOTIDE SEQUENCE [LARGE SCALE GENOMIC DNA]</scope>
    <source>
        <strain evidence="3 4">DHS C013</strain>
    </source>
</reference>
<dbReference type="EMBL" id="CP016793">
    <property type="protein sequence ID" value="ANZ35264.1"/>
    <property type="molecule type" value="Genomic_DNA"/>
</dbReference>
<evidence type="ECO:0000256" key="2">
    <source>
        <dbReference type="SAM" id="Phobius"/>
    </source>
</evidence>
<feature type="coiled-coil region" evidence="1">
    <location>
        <begin position="76"/>
        <end position="110"/>
    </location>
</feature>
<keyword evidence="2" id="KW-1133">Transmembrane helix</keyword>
<protein>
    <submittedName>
        <fullName evidence="3">Uncharacterized protein</fullName>
    </submittedName>
</protein>